<organism evidence="2 3">
    <name type="scientific">Stieleria maiorica</name>
    <dbReference type="NCBI Taxonomy" id="2795974"/>
    <lineage>
        <taxon>Bacteria</taxon>
        <taxon>Pseudomonadati</taxon>
        <taxon>Planctomycetota</taxon>
        <taxon>Planctomycetia</taxon>
        <taxon>Pirellulales</taxon>
        <taxon>Pirellulaceae</taxon>
        <taxon>Stieleria</taxon>
    </lineage>
</organism>
<sequence length="474" mass="53620">MSANAGTDGGTDTVATGDPQAVDRVDDAAVADPHHDVLMERYVRTRRFSEQVAQPLSAEDCSIQSMQDASPTRWHLAHTTWFFETFLLKPIGDYQVFDPSFEYLFNSYYNSVGQQYPRGKRGLISRPGLDQTLRYRAHVDQAMQTHFGRGELTDDQRQVLEIGINHEQQHQELMLTDLKHALSCNPLDPVYRDGECEQVDAMGAPTWIDVDSCVARIGHDGDSFCFDNELPRHRVFLEPYQIASRCVTNREYLEFMEDGGYQRPEFWLSLGWATVTQNHWKAPLYWSKQGSRWTEFTLSGRKAIRLDQPVCHVSYFEADAYARWAGCRLPTEAEWEHAVCRGLDRPLAANQRGNWSDDLIRSGRCIHPSSFGAAQRLDTTAGDVPNGSCDPTETPLADAMGNVWQWTSSHYSAYPGYRAPAGALGEYNGKFMCNVFVLKGGSCATPSGHVRPTYRNFFAPESRWQFTGIRLARS</sequence>
<dbReference type="Pfam" id="PF03781">
    <property type="entry name" value="FGE-sulfatase"/>
    <property type="match status" value="1"/>
</dbReference>
<dbReference type="Proteomes" id="UP000321353">
    <property type="component" value="Chromosome"/>
</dbReference>
<dbReference type="SUPFAM" id="SSF56436">
    <property type="entry name" value="C-type lectin-like"/>
    <property type="match status" value="1"/>
</dbReference>
<evidence type="ECO:0000259" key="1">
    <source>
        <dbReference type="Pfam" id="PF03781"/>
    </source>
</evidence>
<dbReference type="EMBL" id="CP036264">
    <property type="protein sequence ID" value="QEF98835.1"/>
    <property type="molecule type" value="Genomic_DNA"/>
</dbReference>
<reference evidence="2 3" key="1">
    <citation type="submission" date="2019-02" db="EMBL/GenBank/DDBJ databases">
        <title>Planctomycetal bacteria perform biofilm scaping via a novel small molecule.</title>
        <authorList>
            <person name="Jeske O."/>
            <person name="Boedeker C."/>
            <person name="Wiegand S."/>
            <person name="Breitling P."/>
            <person name="Kallscheuer N."/>
            <person name="Jogler M."/>
            <person name="Rohde M."/>
            <person name="Petersen J."/>
            <person name="Medema M.H."/>
            <person name="Surup F."/>
            <person name="Jogler C."/>
        </authorList>
    </citation>
    <scope>NUCLEOTIDE SEQUENCE [LARGE SCALE GENOMIC DNA]</scope>
    <source>
        <strain evidence="2 3">Mal15</strain>
    </source>
</reference>
<proteinExistence type="predicted"/>
<dbReference type="InterPro" id="IPR016187">
    <property type="entry name" value="CTDL_fold"/>
</dbReference>
<name>A0A5B9MH04_9BACT</name>
<keyword evidence="2" id="KW-0560">Oxidoreductase</keyword>
<dbReference type="RefSeq" id="WP_233903438.1">
    <property type="nucleotide sequence ID" value="NZ_CP036264.1"/>
</dbReference>
<accession>A0A5B9MH04</accession>
<dbReference type="EC" id="1.8.-.-" evidence="2"/>
<keyword evidence="3" id="KW-1185">Reference proteome</keyword>
<dbReference type="InterPro" id="IPR005532">
    <property type="entry name" value="SUMF_dom"/>
</dbReference>
<dbReference type="InterPro" id="IPR017806">
    <property type="entry name" value="EgtB"/>
</dbReference>
<dbReference type="NCBIfam" id="TIGR03440">
    <property type="entry name" value="egtB_TIGR03440"/>
    <property type="match status" value="1"/>
</dbReference>
<evidence type="ECO:0000313" key="3">
    <source>
        <dbReference type="Proteomes" id="UP000321353"/>
    </source>
</evidence>
<dbReference type="AlphaFoldDB" id="A0A5B9MH04"/>
<feature type="domain" description="Sulfatase-modifying factor enzyme-like" evidence="1">
    <location>
        <begin position="218"/>
        <end position="473"/>
    </location>
</feature>
<dbReference type="PANTHER" id="PTHR23150:SF36">
    <property type="entry name" value="HERCYNINE OXYGENASE"/>
    <property type="match status" value="1"/>
</dbReference>
<dbReference type="Gene3D" id="3.90.1580.10">
    <property type="entry name" value="paralog of FGE (formylglycine-generating enzyme)"/>
    <property type="match status" value="1"/>
</dbReference>
<dbReference type="GO" id="GO:0052699">
    <property type="term" value="P:ergothioneine biosynthetic process"/>
    <property type="evidence" value="ECO:0007669"/>
    <property type="project" value="InterPro"/>
</dbReference>
<protein>
    <submittedName>
        <fullName evidence="2">Iron(II)-dependent oxidoreductase EgtB</fullName>
        <ecNumber evidence="2">1.8.-.-</ecNumber>
    </submittedName>
</protein>
<evidence type="ECO:0000313" key="2">
    <source>
        <dbReference type="EMBL" id="QEF98835.1"/>
    </source>
</evidence>
<gene>
    <name evidence="2" type="primary">egtB_1</name>
    <name evidence="2" type="ORF">Mal15_28920</name>
</gene>
<dbReference type="InterPro" id="IPR051043">
    <property type="entry name" value="Sulfatase_Mod_Factor_Kinase"/>
</dbReference>
<dbReference type="KEGG" id="smam:Mal15_28920"/>
<dbReference type="GO" id="GO:0016491">
    <property type="term" value="F:oxidoreductase activity"/>
    <property type="evidence" value="ECO:0007669"/>
    <property type="project" value="UniProtKB-KW"/>
</dbReference>
<dbReference type="InterPro" id="IPR042095">
    <property type="entry name" value="SUMF_sf"/>
</dbReference>
<dbReference type="PANTHER" id="PTHR23150">
    <property type="entry name" value="SULFATASE MODIFYING FACTOR 1, 2"/>
    <property type="match status" value="1"/>
</dbReference>